<reference evidence="2" key="2">
    <citation type="submission" date="2011-08" db="EMBL/GenBank/DDBJ databases">
        <authorList>
            <person name="Hoffman M."/>
            <person name="Strain E.A."/>
            <person name="Brown E."/>
            <person name="Allard M.W."/>
        </authorList>
    </citation>
    <scope>NUCLEOTIDE SEQUENCE</scope>
    <source>
        <strain evidence="2">CIP 102891</strain>
    </source>
</reference>
<dbReference type="Proteomes" id="UP000003515">
    <property type="component" value="Unassembled WGS sequence"/>
</dbReference>
<gene>
    <name evidence="1" type="ORF">VIA_002226</name>
    <name evidence="2" type="ORF">VIOR3934_15736</name>
</gene>
<dbReference type="EMBL" id="AFWH01000053">
    <property type="protein sequence ID" value="EGU47193.1"/>
    <property type="molecule type" value="Genomic_DNA"/>
</dbReference>
<proteinExistence type="predicted"/>
<reference evidence="2 3" key="3">
    <citation type="journal article" date="2012" name="Int. J. Syst. Evol. Microbiol.">
        <title>Vibrio caribbeanicus sp. nov., isolated from the marine sponge Scleritoderma cyanea.</title>
        <authorList>
            <person name="Hoffmann M."/>
            <person name="Monday S.R."/>
            <person name="Allard M.W."/>
            <person name="Strain E.A."/>
            <person name="Whittaker P."/>
            <person name="Naum M."/>
            <person name="McCarthy P.J."/>
            <person name="Lopez J.V."/>
            <person name="Fischer M."/>
            <person name="Brown E.W."/>
        </authorList>
    </citation>
    <scope>NUCLEOTIDE SEQUENCE [LARGE SCALE GENOMIC DNA]</scope>
    <source>
        <strain evidence="2">CIP 102891</strain>
        <strain evidence="3">CIP 102891 / ATCC 33934</strain>
    </source>
</reference>
<dbReference type="PATRIC" id="fig|675816.5.peg.3497"/>
<dbReference type="AlphaFoldDB" id="C9QJ25"/>
<evidence type="ECO:0000313" key="2">
    <source>
        <dbReference type="EMBL" id="EGU47193.1"/>
    </source>
</evidence>
<keyword evidence="4" id="KW-1185">Reference proteome</keyword>
<accession>C9QJ25</accession>
<evidence type="ECO:0000313" key="3">
    <source>
        <dbReference type="Proteomes" id="UP000002817"/>
    </source>
</evidence>
<sequence>MGSKNSQISCLTYSFKKKKDEHLFAESDLSTGLLVMKKQKAQRELGLE</sequence>
<protein>
    <submittedName>
        <fullName evidence="2">Uncharacterized protein</fullName>
    </submittedName>
</protein>
<evidence type="ECO:0000313" key="1">
    <source>
        <dbReference type="EMBL" id="EEX91584.1"/>
    </source>
</evidence>
<comment type="caution">
    <text evidence="2">The sequence shown here is derived from an EMBL/GenBank/DDBJ whole genome shotgun (WGS) entry which is preliminary data.</text>
</comment>
<evidence type="ECO:0000313" key="4">
    <source>
        <dbReference type="Proteomes" id="UP000003515"/>
    </source>
</evidence>
<name>C9QJ25_VIBOR</name>
<dbReference type="Proteomes" id="UP000002817">
    <property type="component" value="Unassembled WGS sequence"/>
</dbReference>
<organism evidence="2 3">
    <name type="scientific">Vibrio orientalis CIP 102891 = ATCC 33934</name>
    <dbReference type="NCBI Taxonomy" id="675816"/>
    <lineage>
        <taxon>Bacteria</taxon>
        <taxon>Pseudomonadati</taxon>
        <taxon>Pseudomonadota</taxon>
        <taxon>Gammaproteobacteria</taxon>
        <taxon>Vibrionales</taxon>
        <taxon>Vibrionaceae</taxon>
        <taxon>Vibrio</taxon>
        <taxon>Vibrio oreintalis group</taxon>
    </lineage>
</organism>
<reference evidence="1 4" key="1">
    <citation type="submission" date="2009-10" db="EMBL/GenBank/DDBJ databases">
        <authorList>
            <consortium name="Los Alamos National Laboratory (LANL)"/>
            <consortium name="National Microbial Pathogen Data Resource (NMPDR)"/>
            <person name="Munk A.C."/>
            <person name="Chertkov O."/>
            <person name="Tapia R."/>
            <person name="Green L."/>
            <person name="Rogers Y."/>
            <person name="Detter J.C."/>
            <person name="Bruce D."/>
            <person name="Brettin T.S."/>
            <person name="Colwell R.R."/>
            <person name="Huq A."/>
            <person name="Grim C.J."/>
            <person name="Hasan N.A."/>
            <person name="Bartels D."/>
            <person name="Vonstein V."/>
        </authorList>
    </citation>
    <scope>NUCLEOTIDE SEQUENCE [LARGE SCALE GENOMIC DNA]</scope>
    <source>
        <strain evidence="1 4">CIP 102891</strain>
    </source>
</reference>
<dbReference type="EMBL" id="ACZV01000005">
    <property type="protein sequence ID" value="EEX91584.1"/>
    <property type="molecule type" value="Genomic_DNA"/>
</dbReference>